<feature type="region of interest" description="Disordered" evidence="1">
    <location>
        <begin position="1"/>
        <end position="25"/>
    </location>
</feature>
<accession>A0A5B7DUP2</accession>
<dbReference type="AlphaFoldDB" id="A0A5B7DUP2"/>
<keyword evidence="3" id="KW-1185">Reference proteome</keyword>
<dbReference type="Proteomes" id="UP000324222">
    <property type="component" value="Unassembled WGS sequence"/>
</dbReference>
<reference evidence="2 3" key="1">
    <citation type="submission" date="2019-05" db="EMBL/GenBank/DDBJ databases">
        <title>Another draft genome of Portunus trituberculatus and its Hox gene families provides insights of decapod evolution.</title>
        <authorList>
            <person name="Jeong J.-H."/>
            <person name="Song I."/>
            <person name="Kim S."/>
            <person name="Choi T."/>
            <person name="Kim D."/>
            <person name="Ryu S."/>
            <person name="Kim W."/>
        </authorList>
    </citation>
    <scope>NUCLEOTIDE SEQUENCE [LARGE SCALE GENOMIC DNA]</scope>
    <source>
        <tissue evidence="2">Muscle</tissue>
    </source>
</reference>
<protein>
    <submittedName>
        <fullName evidence="2">Uncharacterized protein</fullName>
    </submittedName>
</protein>
<evidence type="ECO:0000313" key="2">
    <source>
        <dbReference type="EMBL" id="MPC24769.1"/>
    </source>
</evidence>
<feature type="compositionally biased region" description="Polar residues" evidence="1">
    <location>
        <begin position="1"/>
        <end position="12"/>
    </location>
</feature>
<organism evidence="2 3">
    <name type="scientific">Portunus trituberculatus</name>
    <name type="common">Swimming crab</name>
    <name type="synonym">Neptunus trituberculatus</name>
    <dbReference type="NCBI Taxonomy" id="210409"/>
    <lineage>
        <taxon>Eukaryota</taxon>
        <taxon>Metazoa</taxon>
        <taxon>Ecdysozoa</taxon>
        <taxon>Arthropoda</taxon>
        <taxon>Crustacea</taxon>
        <taxon>Multicrustacea</taxon>
        <taxon>Malacostraca</taxon>
        <taxon>Eumalacostraca</taxon>
        <taxon>Eucarida</taxon>
        <taxon>Decapoda</taxon>
        <taxon>Pleocyemata</taxon>
        <taxon>Brachyura</taxon>
        <taxon>Eubrachyura</taxon>
        <taxon>Portunoidea</taxon>
        <taxon>Portunidae</taxon>
        <taxon>Portuninae</taxon>
        <taxon>Portunus</taxon>
    </lineage>
</organism>
<gene>
    <name evidence="2" type="ORF">E2C01_017864</name>
</gene>
<evidence type="ECO:0000313" key="3">
    <source>
        <dbReference type="Proteomes" id="UP000324222"/>
    </source>
</evidence>
<name>A0A5B7DUP2_PORTR</name>
<dbReference type="EMBL" id="VSRR010001371">
    <property type="protein sequence ID" value="MPC24769.1"/>
    <property type="molecule type" value="Genomic_DNA"/>
</dbReference>
<comment type="caution">
    <text evidence="2">The sequence shown here is derived from an EMBL/GenBank/DDBJ whole genome shotgun (WGS) entry which is preliminary data.</text>
</comment>
<evidence type="ECO:0000256" key="1">
    <source>
        <dbReference type="SAM" id="MobiDB-lite"/>
    </source>
</evidence>
<sequence>MTGEQRQSTSPHRNTEAASAGAVRRQGHLEVALMEGPDDSGRPLLEAQHHQQVVGVRDTQEVAQNDLPGLCLVGFIVTLESLSGGSDDRLLQPMSQHHHCLCLLLLGPLQCSLNVHFPNYSLRTTKVVPENARAVAAGLVPPEASESTVAAAPSYPVTCRNESHLYILASYHWVTTGLPVHTWLVPMVARTSTKIPSLRVVFSMFCKDKVPTASHTT</sequence>
<proteinExistence type="predicted"/>